<dbReference type="AlphaFoldDB" id="A0A8H4IWL4"/>
<accession>A0A8H4IWL4</accession>
<evidence type="ECO:0000313" key="1">
    <source>
        <dbReference type="EMBL" id="KAF4306438.1"/>
    </source>
</evidence>
<reference evidence="1" key="1">
    <citation type="submission" date="2020-04" db="EMBL/GenBank/DDBJ databases">
        <title>Genome Assembly and Annotation of Botryosphaeria dothidea sdau 11-99, a Latent Pathogen of Apple Fruit Ring Rot in China.</title>
        <authorList>
            <person name="Yu C."/>
            <person name="Diao Y."/>
            <person name="Lu Q."/>
            <person name="Zhao J."/>
            <person name="Cui S."/>
            <person name="Peng C."/>
            <person name="He B."/>
            <person name="Liu H."/>
        </authorList>
    </citation>
    <scope>NUCLEOTIDE SEQUENCE [LARGE SCALE GENOMIC DNA]</scope>
    <source>
        <strain evidence="1">Sdau11-99</strain>
    </source>
</reference>
<dbReference type="Pfam" id="PF16815">
    <property type="entry name" value="HRI1"/>
    <property type="match status" value="1"/>
</dbReference>
<dbReference type="OrthoDB" id="4045395at2759"/>
<dbReference type="EMBL" id="WWBZ02000033">
    <property type="protein sequence ID" value="KAF4306438.1"/>
    <property type="molecule type" value="Genomic_DNA"/>
</dbReference>
<dbReference type="CDD" id="cd11693">
    <property type="entry name" value="HRI1_C_like"/>
    <property type="match status" value="1"/>
</dbReference>
<dbReference type="InterPro" id="IPR043047">
    <property type="entry name" value="Hri1_N_sf"/>
</dbReference>
<name>A0A8H4IWL4_9PEZI</name>
<evidence type="ECO:0008006" key="3">
    <source>
        <dbReference type="Google" id="ProtNLM"/>
    </source>
</evidence>
<protein>
    <recommendedName>
        <fullName evidence="3">Protein HRI1</fullName>
    </recommendedName>
</protein>
<proteinExistence type="predicted"/>
<dbReference type="Proteomes" id="UP000572817">
    <property type="component" value="Unassembled WGS sequence"/>
</dbReference>
<keyword evidence="2" id="KW-1185">Reference proteome</keyword>
<gene>
    <name evidence="1" type="ORF">GTA08_BOTSDO05815</name>
</gene>
<organism evidence="1 2">
    <name type="scientific">Botryosphaeria dothidea</name>
    <dbReference type="NCBI Taxonomy" id="55169"/>
    <lineage>
        <taxon>Eukaryota</taxon>
        <taxon>Fungi</taxon>
        <taxon>Dikarya</taxon>
        <taxon>Ascomycota</taxon>
        <taxon>Pezizomycotina</taxon>
        <taxon>Dothideomycetes</taxon>
        <taxon>Dothideomycetes incertae sedis</taxon>
        <taxon>Botryosphaeriales</taxon>
        <taxon>Botryosphaeriaceae</taxon>
        <taxon>Botryosphaeria</taxon>
    </lineage>
</organism>
<dbReference type="Gene3D" id="2.40.128.320">
    <property type="entry name" value="Protein HRI1, N-terminal domain"/>
    <property type="match status" value="2"/>
</dbReference>
<comment type="caution">
    <text evidence="1">The sequence shown here is derived from an EMBL/GenBank/DDBJ whole genome shotgun (WGS) entry which is preliminary data.</text>
</comment>
<dbReference type="InterPro" id="IPR031818">
    <property type="entry name" value="Hri1"/>
</dbReference>
<sequence>MVKPTANSSGQAGDISMREWICWDSETASENTSTLVLTSPANSFIDIRLLLPAPRPVTNTSQPLPQPPLLPNTGGPFDRLDWAFAGASESLPPTTTPLARVQPASIYGPLLPVDVSAFGGGGGGGEAVRVPRKRWRHVVDSRCTYGEEPAPDEGDMYPVLHAPERCLEIGRMERIKGSGVAVGYQELWVSLEAMPVGGESLRRGVVLSLDVPEQKARGSIVRVAQFVQGLLMIGDEVTVERWEYSVTPQGSGPEWQRLAKLGSRFLPCAWTFEGGQAIVEETPLGSELVDGEMRWTLQERFEW</sequence>
<evidence type="ECO:0000313" key="2">
    <source>
        <dbReference type="Proteomes" id="UP000572817"/>
    </source>
</evidence>